<dbReference type="InParanoid" id="A0A6P8YVW9"/>
<keyword evidence="3" id="KW-0677">Repeat</keyword>
<evidence type="ECO:0000256" key="6">
    <source>
        <dbReference type="ARBA" id="ARBA00023242"/>
    </source>
</evidence>
<dbReference type="InterPro" id="IPR036236">
    <property type="entry name" value="Znf_C2H2_sf"/>
</dbReference>
<dbReference type="SUPFAM" id="SSF57667">
    <property type="entry name" value="beta-beta-alpha zinc fingers"/>
    <property type="match status" value="1"/>
</dbReference>
<comment type="subcellular location">
    <subcellularLocation>
        <location evidence="1">Nucleus</location>
    </subcellularLocation>
</comment>
<dbReference type="KEGG" id="tpal:117645342"/>
<feature type="compositionally biased region" description="Low complexity" evidence="8">
    <location>
        <begin position="392"/>
        <end position="403"/>
    </location>
</feature>
<evidence type="ECO:0000259" key="9">
    <source>
        <dbReference type="PROSITE" id="PS50157"/>
    </source>
</evidence>
<dbReference type="PROSITE" id="PS00028">
    <property type="entry name" value="ZINC_FINGER_C2H2_1"/>
    <property type="match status" value="2"/>
</dbReference>
<evidence type="ECO:0000256" key="5">
    <source>
        <dbReference type="ARBA" id="ARBA00022833"/>
    </source>
</evidence>
<feature type="region of interest" description="Disordered" evidence="8">
    <location>
        <begin position="164"/>
        <end position="203"/>
    </location>
</feature>
<keyword evidence="5" id="KW-0862">Zinc</keyword>
<keyword evidence="4 7" id="KW-0863">Zinc-finger</keyword>
<feature type="region of interest" description="Disordered" evidence="8">
    <location>
        <begin position="311"/>
        <end position="340"/>
    </location>
</feature>
<evidence type="ECO:0000256" key="1">
    <source>
        <dbReference type="ARBA" id="ARBA00004123"/>
    </source>
</evidence>
<dbReference type="PANTHER" id="PTHR24376:SF235">
    <property type="entry name" value="C2H2-TYPE DOMAIN-CONTAINING PROTEIN"/>
    <property type="match status" value="1"/>
</dbReference>
<gene>
    <name evidence="11" type="primary">LOC117645342</name>
</gene>
<evidence type="ECO:0000313" key="10">
    <source>
        <dbReference type="Proteomes" id="UP000515158"/>
    </source>
</evidence>
<keyword evidence="2" id="KW-0479">Metal-binding</keyword>
<dbReference type="Gene3D" id="3.30.160.60">
    <property type="entry name" value="Classic Zinc Finger"/>
    <property type="match status" value="1"/>
</dbReference>
<dbReference type="OrthoDB" id="10004641at2759"/>
<dbReference type="AlphaFoldDB" id="A0A6P8YVW9"/>
<feature type="compositionally biased region" description="Basic and acidic residues" evidence="8">
    <location>
        <begin position="322"/>
        <end position="339"/>
    </location>
</feature>
<feature type="domain" description="C2H2-type" evidence="9">
    <location>
        <begin position="400"/>
        <end position="428"/>
    </location>
</feature>
<sequence length="559" mass="63408">MRGTVLKLRSQFIDSSSAEDEEPANNGSLYGEQGDLSNCVSFINAKKQPEDMNKNIFISNLDLHESSVSKFESLNIPSVGTTYQRQTFDWNDTSMWKAMSKHPMFPKYMELQSQLNSLFEEIRMDCKRAACEKAFSSLVKNTADSPIVATPCVVVPVPVSNTVPSEVPCKRRGRPPLKKKPGRPRKDASAAATPDPDWNNSSSTSIIKHTRRCREDLFLARKPSWICQNCARRFSSAGWLERHQSFCSFSKLTQDDSQEIDQDISQTTNGDVASEDEMDRSSDASFVLSPKSETKIRIERKSSSSVLLQTFSSSNSPLQPKMENHNCADDDESTKKPSYDEDPFCGLESSVLSCENCKEQFPSQSHLQRHWEDHTECKSHTSSESNGKDSGDCSSDSSVSSCKHCGKTFRKNRLLKRHQSMCHIGSKKKLWQCTKCFKAFRRQLHFEDHQKDCSKGKHITREIQRCENCSLLFPTQKKLLKHQAICCPDSNNHMIKLLKCLKCSLMFPSYKKQLKHRAVCCPDSDTDAKVCHLCSKVFIMHDRMAAHKKKCFKVAKNLS</sequence>
<dbReference type="GO" id="GO:0008270">
    <property type="term" value="F:zinc ion binding"/>
    <property type="evidence" value="ECO:0007669"/>
    <property type="project" value="UniProtKB-KW"/>
</dbReference>
<feature type="region of interest" description="Disordered" evidence="8">
    <location>
        <begin position="378"/>
        <end position="404"/>
    </location>
</feature>
<dbReference type="PROSITE" id="PS50157">
    <property type="entry name" value="ZINC_FINGER_C2H2_2"/>
    <property type="match status" value="3"/>
</dbReference>
<evidence type="ECO:0000256" key="8">
    <source>
        <dbReference type="SAM" id="MobiDB-lite"/>
    </source>
</evidence>
<proteinExistence type="predicted"/>
<evidence type="ECO:0000256" key="3">
    <source>
        <dbReference type="ARBA" id="ARBA00022737"/>
    </source>
</evidence>
<evidence type="ECO:0000313" key="11">
    <source>
        <dbReference type="RefSeq" id="XP_034241341.1"/>
    </source>
</evidence>
<dbReference type="Proteomes" id="UP000515158">
    <property type="component" value="Unplaced"/>
</dbReference>
<feature type="compositionally biased region" description="Basic and acidic residues" evidence="8">
    <location>
        <begin position="378"/>
        <end position="391"/>
    </location>
</feature>
<dbReference type="InterPro" id="IPR013087">
    <property type="entry name" value="Znf_C2H2_type"/>
</dbReference>
<keyword evidence="6" id="KW-0539">Nucleus</keyword>
<feature type="domain" description="C2H2-type" evidence="9">
    <location>
        <begin position="352"/>
        <end position="379"/>
    </location>
</feature>
<dbReference type="GeneID" id="117645342"/>
<dbReference type="SMART" id="SM00355">
    <property type="entry name" value="ZnF_C2H2"/>
    <property type="match status" value="7"/>
</dbReference>
<dbReference type="GO" id="GO:0005634">
    <property type="term" value="C:nucleus"/>
    <property type="evidence" value="ECO:0007669"/>
    <property type="project" value="UniProtKB-SubCell"/>
</dbReference>
<feature type="compositionally biased region" description="Basic residues" evidence="8">
    <location>
        <begin position="170"/>
        <end position="183"/>
    </location>
</feature>
<evidence type="ECO:0000256" key="2">
    <source>
        <dbReference type="ARBA" id="ARBA00022723"/>
    </source>
</evidence>
<organism evidence="11">
    <name type="scientific">Thrips palmi</name>
    <name type="common">Melon thrips</name>
    <dbReference type="NCBI Taxonomy" id="161013"/>
    <lineage>
        <taxon>Eukaryota</taxon>
        <taxon>Metazoa</taxon>
        <taxon>Ecdysozoa</taxon>
        <taxon>Arthropoda</taxon>
        <taxon>Hexapoda</taxon>
        <taxon>Insecta</taxon>
        <taxon>Pterygota</taxon>
        <taxon>Neoptera</taxon>
        <taxon>Paraneoptera</taxon>
        <taxon>Thysanoptera</taxon>
        <taxon>Terebrantia</taxon>
        <taxon>Thripoidea</taxon>
        <taxon>Thripidae</taxon>
        <taxon>Thrips</taxon>
    </lineage>
</organism>
<name>A0A6P8YVW9_THRPL</name>
<evidence type="ECO:0000256" key="4">
    <source>
        <dbReference type="ARBA" id="ARBA00022771"/>
    </source>
</evidence>
<dbReference type="PANTHER" id="PTHR24376">
    <property type="entry name" value="ZINC FINGER PROTEIN"/>
    <property type="match status" value="1"/>
</dbReference>
<dbReference type="RefSeq" id="XP_034241341.1">
    <property type="nucleotide sequence ID" value="XM_034385450.1"/>
</dbReference>
<evidence type="ECO:0000256" key="7">
    <source>
        <dbReference type="PROSITE-ProRule" id="PRU00042"/>
    </source>
</evidence>
<feature type="domain" description="C2H2-type" evidence="9">
    <location>
        <begin position="431"/>
        <end position="463"/>
    </location>
</feature>
<dbReference type="Pfam" id="PF00096">
    <property type="entry name" value="zf-C2H2"/>
    <property type="match status" value="2"/>
</dbReference>
<protein>
    <submittedName>
        <fullName evidence="11">Zinc finger protein 568-like</fullName>
    </submittedName>
</protein>
<reference evidence="11" key="1">
    <citation type="submission" date="2025-08" db="UniProtKB">
        <authorList>
            <consortium name="RefSeq"/>
        </authorList>
    </citation>
    <scope>IDENTIFICATION</scope>
    <source>
        <tissue evidence="11">Total insect</tissue>
    </source>
</reference>
<accession>A0A6P8YVW9</accession>
<keyword evidence="10" id="KW-1185">Reference proteome</keyword>
<feature type="region of interest" description="Disordered" evidence="8">
    <location>
        <begin position="258"/>
        <end position="288"/>
    </location>
</feature>